<feature type="non-terminal residue" evidence="2">
    <location>
        <position position="1"/>
    </location>
</feature>
<feature type="transmembrane region" description="Helical" evidence="1">
    <location>
        <begin position="12"/>
        <end position="33"/>
    </location>
</feature>
<accession>A0A0K2U3V0</accession>
<dbReference type="EMBL" id="HACA01015266">
    <property type="protein sequence ID" value="CDW32627.1"/>
    <property type="molecule type" value="Transcribed_RNA"/>
</dbReference>
<protein>
    <submittedName>
        <fullName evidence="2">Uncharacterized protein</fullName>
    </submittedName>
</protein>
<organism evidence="2">
    <name type="scientific">Lepeophtheirus salmonis</name>
    <name type="common">Salmon louse</name>
    <name type="synonym">Caligus salmonis</name>
    <dbReference type="NCBI Taxonomy" id="72036"/>
    <lineage>
        <taxon>Eukaryota</taxon>
        <taxon>Metazoa</taxon>
        <taxon>Ecdysozoa</taxon>
        <taxon>Arthropoda</taxon>
        <taxon>Crustacea</taxon>
        <taxon>Multicrustacea</taxon>
        <taxon>Hexanauplia</taxon>
        <taxon>Copepoda</taxon>
        <taxon>Siphonostomatoida</taxon>
        <taxon>Caligidae</taxon>
        <taxon>Lepeophtheirus</taxon>
    </lineage>
</organism>
<dbReference type="AlphaFoldDB" id="A0A0K2U3V0"/>
<evidence type="ECO:0000256" key="1">
    <source>
        <dbReference type="SAM" id="Phobius"/>
    </source>
</evidence>
<sequence length="75" mass="9125">FLEKGKEKPEKYLFMLAFIFVFFFNLKHTTLLLHDSLPEISVCSTYYWLASWIKNKVRPYDSNSFLHSYFKKYTI</sequence>
<reference evidence="2" key="1">
    <citation type="submission" date="2014-05" db="EMBL/GenBank/DDBJ databases">
        <authorList>
            <person name="Chronopoulou M."/>
        </authorList>
    </citation>
    <scope>NUCLEOTIDE SEQUENCE</scope>
    <source>
        <tissue evidence="2">Whole organism</tissue>
    </source>
</reference>
<keyword evidence="1" id="KW-0472">Membrane</keyword>
<keyword evidence="1" id="KW-0812">Transmembrane</keyword>
<proteinExistence type="predicted"/>
<evidence type="ECO:0000313" key="2">
    <source>
        <dbReference type="EMBL" id="CDW32627.1"/>
    </source>
</evidence>
<name>A0A0K2U3V0_LEPSM</name>
<keyword evidence="1" id="KW-1133">Transmembrane helix</keyword>